<protein>
    <submittedName>
        <fullName evidence="2">Uncharacterized protein</fullName>
    </submittedName>
</protein>
<keyword evidence="1" id="KW-0732">Signal</keyword>
<evidence type="ECO:0000313" key="2">
    <source>
        <dbReference type="EMBL" id="PYF74135.1"/>
    </source>
</evidence>
<keyword evidence="3" id="KW-1185">Reference proteome</keyword>
<evidence type="ECO:0000256" key="1">
    <source>
        <dbReference type="SAM" id="SignalP"/>
    </source>
</evidence>
<evidence type="ECO:0000313" key="3">
    <source>
        <dbReference type="Proteomes" id="UP000248198"/>
    </source>
</evidence>
<feature type="chain" id="PRO_5016345541" evidence="1">
    <location>
        <begin position="24"/>
        <end position="199"/>
    </location>
</feature>
<accession>A0A318UJL0</accession>
<dbReference type="RefSeq" id="WP_110831155.1">
    <property type="nucleotide sequence ID" value="NZ_QKLU01000004.1"/>
</dbReference>
<dbReference type="Proteomes" id="UP000248198">
    <property type="component" value="Unassembled WGS sequence"/>
</dbReference>
<dbReference type="AlphaFoldDB" id="A0A318UJL0"/>
<organism evidence="2 3">
    <name type="scientific">Pedobacter nutrimenti</name>
    <dbReference type="NCBI Taxonomy" id="1241337"/>
    <lineage>
        <taxon>Bacteria</taxon>
        <taxon>Pseudomonadati</taxon>
        <taxon>Bacteroidota</taxon>
        <taxon>Sphingobacteriia</taxon>
        <taxon>Sphingobacteriales</taxon>
        <taxon>Sphingobacteriaceae</taxon>
        <taxon>Pedobacter</taxon>
    </lineage>
</organism>
<comment type="caution">
    <text evidence="2">The sequence shown here is derived from an EMBL/GenBank/DDBJ whole genome shotgun (WGS) entry which is preliminary data.</text>
</comment>
<gene>
    <name evidence="2" type="ORF">B0O44_104306</name>
</gene>
<feature type="signal peptide" evidence="1">
    <location>
        <begin position="1"/>
        <end position="23"/>
    </location>
</feature>
<dbReference type="OrthoDB" id="6057861at2"/>
<reference evidence="2 3" key="1">
    <citation type="submission" date="2018-06" db="EMBL/GenBank/DDBJ databases">
        <title>Genomic Encyclopedia of Archaeal and Bacterial Type Strains, Phase II (KMG-II): from individual species to whole genera.</title>
        <authorList>
            <person name="Goeker M."/>
        </authorList>
    </citation>
    <scope>NUCLEOTIDE SEQUENCE [LARGE SCALE GENOMIC DNA]</scope>
    <source>
        <strain evidence="2 3">DSM 27372</strain>
    </source>
</reference>
<name>A0A318UJL0_9SPHI</name>
<proteinExistence type="predicted"/>
<dbReference type="EMBL" id="QKLU01000004">
    <property type="protein sequence ID" value="PYF74135.1"/>
    <property type="molecule type" value="Genomic_DNA"/>
</dbReference>
<sequence length="199" mass="22782">MNKITRSGAAVVLLLLTCSMLFAQEKITNYYGTPEQLSFDKVLYNLSWSSHPNEIYYKHEYIPKGEIPEHFNNMILLDFVQTDMSVEQAGKAQEKKLIERKKTDASCNYQMIVSPDGKEIVLDFLMSQAKGDAVNLLEWSAYRYKAYTDKAGHRGILLFGICRRAYDDKVKNFLSTLAVTRGEGINHLIAYKIPEIQLK</sequence>